<dbReference type="Gene3D" id="3.40.50.2020">
    <property type="match status" value="1"/>
</dbReference>
<keyword evidence="1" id="KW-0808">Transferase</keyword>
<proteinExistence type="predicted"/>
<evidence type="ECO:0000313" key="2">
    <source>
        <dbReference type="Proteomes" id="UP000481517"/>
    </source>
</evidence>
<dbReference type="InterPro" id="IPR029057">
    <property type="entry name" value="PRTase-like"/>
</dbReference>
<dbReference type="EMBL" id="CADCXY010000004">
    <property type="protein sequence ID" value="CAB0151377.1"/>
    <property type="molecule type" value="Genomic_DNA"/>
</dbReference>
<gene>
    <name evidence="1" type="primary">apt_2</name>
    <name evidence="1" type="ORF">PSI9734_01765</name>
</gene>
<dbReference type="InterPro" id="IPR000836">
    <property type="entry name" value="PRTase_dom"/>
</dbReference>
<dbReference type="SUPFAM" id="SSF53271">
    <property type="entry name" value="PRTase-like"/>
    <property type="match status" value="1"/>
</dbReference>
<dbReference type="RefSeq" id="WP_173920747.1">
    <property type="nucleotide sequence ID" value="NZ_CADCXY010000004.1"/>
</dbReference>
<accession>A0A6S6WP42</accession>
<dbReference type="GO" id="GO:0003999">
    <property type="term" value="F:adenine phosphoribosyltransferase activity"/>
    <property type="evidence" value="ECO:0007669"/>
    <property type="project" value="UniProtKB-EC"/>
</dbReference>
<name>A0A6S6WP42_9GAMM</name>
<dbReference type="AlphaFoldDB" id="A0A6S6WP42"/>
<protein>
    <submittedName>
        <fullName evidence="1">Adenine phosphoribosyltransferase</fullName>
        <ecNumber evidence="1">2.4.2.7</ecNumber>
    </submittedName>
</protein>
<sequence>MGIDVSRDKFVTLNEDHQLRLVTCPDRNPALKKYPNLLTYSVYRRTKDGDKERDGNPFIYALKKTKGFRIRSRELVRFNPSFDAILDKIMERVPCGGLVTVPSSYPVAEILARRISRKNGAEIFNSIFKKATVGEVIAGFDQAAVKRQHRAEVKSQLATFAKLDPNELVTLKEMRNKIRPYFNPLSLNTDLLECLPAENLLLVDDLLSTGTTISNAAKLLKASGFNVAGAVCLLSAL</sequence>
<evidence type="ECO:0000313" key="1">
    <source>
        <dbReference type="EMBL" id="CAB0151377.1"/>
    </source>
</evidence>
<dbReference type="CDD" id="cd06223">
    <property type="entry name" value="PRTases_typeI"/>
    <property type="match status" value="1"/>
</dbReference>
<keyword evidence="1" id="KW-0328">Glycosyltransferase</keyword>
<keyword evidence="2" id="KW-1185">Reference proteome</keyword>
<reference evidence="1 2" key="1">
    <citation type="submission" date="2020-02" db="EMBL/GenBank/DDBJ databases">
        <authorList>
            <person name="Rodrigo-Torres L."/>
            <person name="Arahal R. D."/>
            <person name="Lucena T."/>
        </authorList>
    </citation>
    <scope>NUCLEOTIDE SEQUENCE [LARGE SCALE GENOMIC DNA]</scope>
    <source>
        <strain evidence="1 2">CECT 9734</strain>
    </source>
</reference>
<dbReference type="Proteomes" id="UP000481517">
    <property type="component" value="Unassembled WGS sequence"/>
</dbReference>
<organism evidence="1 2">
    <name type="scientific">Pseudidiomarina piscicola</name>
    <dbReference type="NCBI Taxonomy" id="2614830"/>
    <lineage>
        <taxon>Bacteria</taxon>
        <taxon>Pseudomonadati</taxon>
        <taxon>Pseudomonadota</taxon>
        <taxon>Gammaproteobacteria</taxon>
        <taxon>Alteromonadales</taxon>
        <taxon>Idiomarinaceae</taxon>
        <taxon>Pseudidiomarina</taxon>
    </lineage>
</organism>
<dbReference type="EC" id="2.4.2.7" evidence="1"/>